<evidence type="ECO:0000313" key="1">
    <source>
        <dbReference type="EMBL" id="CAK7224564.1"/>
    </source>
</evidence>
<dbReference type="EMBL" id="CAWUHB010000030">
    <property type="protein sequence ID" value="CAK7224564.1"/>
    <property type="molecule type" value="Genomic_DNA"/>
</dbReference>
<sequence length="82" mass="8854">MQEIEAPVEHFDAAAGIEKSGIEKSGIDTTAHHGGSNVDPSLDRRVRLKLDLYILPVLSCVLFFASMGRSDLANAKVADMQV</sequence>
<comment type="caution">
    <text evidence="1">The sequence shown here is derived from an EMBL/GenBank/DDBJ whole genome shotgun (WGS) entry which is preliminary data.</text>
</comment>
<evidence type="ECO:0008006" key="3">
    <source>
        <dbReference type="Google" id="ProtNLM"/>
    </source>
</evidence>
<dbReference type="Proteomes" id="UP001642405">
    <property type="component" value="Unassembled WGS sequence"/>
</dbReference>
<name>A0ABP0BZR7_9PEZI</name>
<organism evidence="1 2">
    <name type="scientific">Sporothrix curviconia</name>
    <dbReference type="NCBI Taxonomy" id="1260050"/>
    <lineage>
        <taxon>Eukaryota</taxon>
        <taxon>Fungi</taxon>
        <taxon>Dikarya</taxon>
        <taxon>Ascomycota</taxon>
        <taxon>Pezizomycotina</taxon>
        <taxon>Sordariomycetes</taxon>
        <taxon>Sordariomycetidae</taxon>
        <taxon>Ophiostomatales</taxon>
        <taxon>Ophiostomataceae</taxon>
        <taxon>Sporothrix</taxon>
    </lineage>
</organism>
<keyword evidence="2" id="KW-1185">Reference proteome</keyword>
<accession>A0ABP0BZR7</accession>
<gene>
    <name evidence="1" type="ORF">SCUCBS95973_005559</name>
</gene>
<protein>
    <recommendedName>
        <fullName evidence="3">MFS transporter</fullName>
    </recommendedName>
</protein>
<proteinExistence type="predicted"/>
<reference evidence="1 2" key="1">
    <citation type="submission" date="2024-01" db="EMBL/GenBank/DDBJ databases">
        <authorList>
            <person name="Allen C."/>
            <person name="Tagirdzhanova G."/>
        </authorList>
    </citation>
    <scope>NUCLEOTIDE SEQUENCE [LARGE SCALE GENOMIC DNA]</scope>
</reference>
<evidence type="ECO:0000313" key="2">
    <source>
        <dbReference type="Proteomes" id="UP001642405"/>
    </source>
</evidence>